<dbReference type="EMBL" id="KV876195">
    <property type="protein sequence ID" value="RZR74308.1"/>
    <property type="molecule type" value="Genomic_DNA"/>
</dbReference>
<sequence>MVPGDKSRGHSVSPCREKESPAGDSSPMGNESRRHSVSPHEEKESLVSVGDESYRQLVVDRRHREPVKVCFSSSSHSSSSTSSSPFSYFSLNRPPTAEIDCRRSILIVPLGSRQSTYR</sequence>
<protein>
    <submittedName>
        <fullName evidence="2">Uncharacterized protein</fullName>
    </submittedName>
</protein>
<dbReference type="Proteomes" id="UP000290560">
    <property type="component" value="Unassembled WGS sequence"/>
</dbReference>
<name>A0A444FDM8_ENSVE</name>
<feature type="compositionally biased region" description="Basic and acidic residues" evidence="1">
    <location>
        <begin position="31"/>
        <end position="45"/>
    </location>
</feature>
<evidence type="ECO:0000256" key="1">
    <source>
        <dbReference type="SAM" id="MobiDB-lite"/>
    </source>
</evidence>
<feature type="compositionally biased region" description="Low complexity" evidence="1">
    <location>
        <begin position="71"/>
        <end position="88"/>
    </location>
</feature>
<proteinExistence type="predicted"/>
<reference evidence="2" key="1">
    <citation type="journal article" date="2018" name="Data Brief">
        <title>Genome sequence data from 17 accessions of Ensete ventricosum, a staple food crop for millions in Ethiopia.</title>
        <authorList>
            <person name="Yemataw Z."/>
            <person name="Muzemil S."/>
            <person name="Ambachew D."/>
            <person name="Tripathi L."/>
            <person name="Tesfaye K."/>
            <person name="Chala A."/>
            <person name="Farbos A."/>
            <person name="O'Neill P."/>
            <person name="Moore K."/>
            <person name="Grant M."/>
            <person name="Studholme D.J."/>
        </authorList>
    </citation>
    <scope>NUCLEOTIDE SEQUENCE [LARGE SCALE GENOMIC DNA]</scope>
    <source>
        <tissue evidence="2">Leaf</tissue>
    </source>
</reference>
<dbReference type="AlphaFoldDB" id="A0A444FDM8"/>
<feature type="region of interest" description="Disordered" evidence="1">
    <location>
        <begin position="69"/>
        <end position="88"/>
    </location>
</feature>
<gene>
    <name evidence="2" type="ORF">BHM03_00035194</name>
</gene>
<feature type="region of interest" description="Disordered" evidence="1">
    <location>
        <begin position="1"/>
        <end position="54"/>
    </location>
</feature>
<evidence type="ECO:0000313" key="2">
    <source>
        <dbReference type="EMBL" id="RZR74308.1"/>
    </source>
</evidence>
<accession>A0A444FDM8</accession>
<organism evidence="2">
    <name type="scientific">Ensete ventricosum</name>
    <name type="common">Abyssinian banana</name>
    <name type="synonym">Musa ensete</name>
    <dbReference type="NCBI Taxonomy" id="4639"/>
    <lineage>
        <taxon>Eukaryota</taxon>
        <taxon>Viridiplantae</taxon>
        <taxon>Streptophyta</taxon>
        <taxon>Embryophyta</taxon>
        <taxon>Tracheophyta</taxon>
        <taxon>Spermatophyta</taxon>
        <taxon>Magnoliopsida</taxon>
        <taxon>Liliopsida</taxon>
        <taxon>Zingiberales</taxon>
        <taxon>Musaceae</taxon>
        <taxon>Ensete</taxon>
    </lineage>
</organism>